<keyword evidence="2" id="KW-1185">Reference proteome</keyword>
<name>A0A9X2PE88_9HYPH</name>
<dbReference type="AlphaFoldDB" id="A0A9X2PE88"/>
<evidence type="ECO:0000313" key="2">
    <source>
        <dbReference type="Proteomes" id="UP001151088"/>
    </source>
</evidence>
<accession>A0A9X2PE88</accession>
<proteinExistence type="predicted"/>
<dbReference type="Proteomes" id="UP001151088">
    <property type="component" value="Unassembled WGS sequence"/>
</dbReference>
<protein>
    <submittedName>
        <fullName evidence="1">Uncharacterized protein</fullName>
    </submittedName>
</protein>
<gene>
    <name evidence="1" type="ORF">NVS89_18500</name>
</gene>
<dbReference type="RefSeq" id="WP_258734233.1">
    <property type="nucleotide sequence ID" value="NZ_JANTHY010000005.1"/>
</dbReference>
<organism evidence="1 2">
    <name type="scientific">Ancylobacter mangrovi</name>
    <dbReference type="NCBI Taxonomy" id="2972472"/>
    <lineage>
        <taxon>Bacteria</taxon>
        <taxon>Pseudomonadati</taxon>
        <taxon>Pseudomonadota</taxon>
        <taxon>Alphaproteobacteria</taxon>
        <taxon>Hyphomicrobiales</taxon>
        <taxon>Xanthobacteraceae</taxon>
        <taxon>Ancylobacter</taxon>
    </lineage>
</organism>
<comment type="caution">
    <text evidence="1">The sequence shown here is derived from an EMBL/GenBank/DDBJ whole genome shotgun (WGS) entry which is preliminary data.</text>
</comment>
<evidence type="ECO:0000313" key="1">
    <source>
        <dbReference type="EMBL" id="MCS0497081.1"/>
    </source>
</evidence>
<dbReference type="EMBL" id="JANTHZ010000009">
    <property type="protein sequence ID" value="MCS0497081.1"/>
    <property type="molecule type" value="Genomic_DNA"/>
</dbReference>
<reference evidence="1" key="1">
    <citation type="submission" date="2022-08" db="EMBL/GenBank/DDBJ databases">
        <authorList>
            <person name="Li F."/>
        </authorList>
    </citation>
    <scope>NUCLEOTIDE SEQUENCE</scope>
    <source>
        <strain evidence="1">MQZ15Z-1</strain>
    </source>
</reference>
<sequence length="47" mass="4983">MSRTMLVALVVILAAIAGVLAYQAYERDQNSLQIEVGPKGVKVDPPG</sequence>